<dbReference type="InterPro" id="IPR008735">
    <property type="entry name" value="PSP94"/>
</dbReference>
<evidence type="ECO:0000256" key="3">
    <source>
        <dbReference type="ARBA" id="ARBA00022525"/>
    </source>
</evidence>
<gene>
    <name evidence="6" type="ORF">XAT740_LOCUS19335</name>
</gene>
<dbReference type="GO" id="GO:0005576">
    <property type="term" value="C:extracellular region"/>
    <property type="evidence" value="ECO:0007669"/>
    <property type="project" value="UniProtKB-SubCell"/>
</dbReference>
<evidence type="ECO:0000313" key="6">
    <source>
        <dbReference type="EMBL" id="CAF1120119.1"/>
    </source>
</evidence>
<proteinExistence type="inferred from homology"/>
<evidence type="ECO:0000256" key="1">
    <source>
        <dbReference type="ARBA" id="ARBA00004613"/>
    </source>
</evidence>
<comment type="caution">
    <text evidence="6">The sequence shown here is derived from an EMBL/GenBank/DDBJ whole genome shotgun (WGS) entry which is preliminary data.</text>
</comment>
<feature type="region of interest" description="Disordered" evidence="5">
    <location>
        <begin position="103"/>
        <end position="130"/>
    </location>
</feature>
<dbReference type="PANTHER" id="PTHR10500">
    <property type="entry name" value="BETA-MICROSEMINOPROTEIN"/>
    <property type="match status" value="1"/>
</dbReference>
<evidence type="ECO:0000256" key="4">
    <source>
        <dbReference type="ARBA" id="ARBA00023157"/>
    </source>
</evidence>
<dbReference type="Gene3D" id="2.60.40.1900">
    <property type="entry name" value="Beta-microseminoprotein (PSP94) domain"/>
    <property type="match status" value="1"/>
</dbReference>
<protein>
    <submittedName>
        <fullName evidence="6">Uncharacterized protein</fullName>
    </submittedName>
</protein>
<dbReference type="PANTHER" id="PTHR10500:SF0">
    <property type="entry name" value="SCO-SPONDIN-LIKE"/>
    <property type="match status" value="1"/>
</dbReference>
<keyword evidence="4" id="KW-1015">Disulfide bond</keyword>
<evidence type="ECO:0000256" key="5">
    <source>
        <dbReference type="SAM" id="MobiDB-lite"/>
    </source>
</evidence>
<dbReference type="Proteomes" id="UP000663828">
    <property type="component" value="Unassembled WGS sequence"/>
</dbReference>
<feature type="compositionally biased region" description="Polar residues" evidence="5">
    <location>
        <begin position="109"/>
        <end position="120"/>
    </location>
</feature>
<dbReference type="AlphaFoldDB" id="A0A814QHF7"/>
<organism evidence="6 7">
    <name type="scientific">Adineta ricciae</name>
    <name type="common">Rotifer</name>
    <dbReference type="NCBI Taxonomy" id="249248"/>
    <lineage>
        <taxon>Eukaryota</taxon>
        <taxon>Metazoa</taxon>
        <taxon>Spiralia</taxon>
        <taxon>Gnathifera</taxon>
        <taxon>Rotifera</taxon>
        <taxon>Eurotatoria</taxon>
        <taxon>Bdelloidea</taxon>
        <taxon>Adinetida</taxon>
        <taxon>Adinetidae</taxon>
        <taxon>Adineta</taxon>
    </lineage>
</organism>
<keyword evidence="7" id="KW-1185">Reference proteome</keyword>
<evidence type="ECO:0000256" key="2">
    <source>
        <dbReference type="ARBA" id="ARBA00010352"/>
    </source>
</evidence>
<keyword evidence="3" id="KW-0964">Secreted</keyword>
<sequence length="141" mass="15974">MSSDSVILRVSTDFECFRHKTKNDFFAEYLDSDDNAKKYCEYAGMKYDVNSTWNLPYPECANCLCASYGMECCGYGVGAGVEEPPKNCELAEDTCEVHFVRKDDPSRPCSGTTPAKPNRSQPHKKSHMKRKNLRIVARIKV</sequence>
<name>A0A814QHF7_ADIRI</name>
<comment type="similarity">
    <text evidence="2">Belongs to the beta-microseminoprotein family.</text>
</comment>
<accession>A0A814QHF7</accession>
<comment type="subcellular location">
    <subcellularLocation>
        <location evidence="1">Secreted</location>
    </subcellularLocation>
</comment>
<reference evidence="6" key="1">
    <citation type="submission" date="2021-02" db="EMBL/GenBank/DDBJ databases">
        <authorList>
            <person name="Nowell W R."/>
        </authorList>
    </citation>
    <scope>NUCLEOTIDE SEQUENCE</scope>
</reference>
<dbReference type="EMBL" id="CAJNOR010001315">
    <property type="protein sequence ID" value="CAF1120119.1"/>
    <property type="molecule type" value="Genomic_DNA"/>
</dbReference>
<evidence type="ECO:0000313" key="7">
    <source>
        <dbReference type="Proteomes" id="UP000663828"/>
    </source>
</evidence>
<feature type="compositionally biased region" description="Basic residues" evidence="5">
    <location>
        <begin position="121"/>
        <end position="130"/>
    </location>
</feature>